<protein>
    <submittedName>
        <fullName evidence="1">Uncharacterized protein</fullName>
    </submittedName>
</protein>
<proteinExistence type="predicted"/>
<sequence>MTSGTEFFAICRWSANVFASRVLRVAQGDTSLPFTCHACTYLFRPSRLPTPFQSAERFLPKACNCTGVVGCKFPGGGPGRLQPCPVEATSATGCDSGV</sequence>
<keyword evidence="2" id="KW-1185">Reference proteome</keyword>
<evidence type="ECO:0000313" key="1">
    <source>
        <dbReference type="EMBL" id="CAK9052793.1"/>
    </source>
</evidence>
<accession>A0ABP0MNK8</accession>
<organism evidence="1 2">
    <name type="scientific">Durusdinium trenchii</name>
    <dbReference type="NCBI Taxonomy" id="1381693"/>
    <lineage>
        <taxon>Eukaryota</taxon>
        <taxon>Sar</taxon>
        <taxon>Alveolata</taxon>
        <taxon>Dinophyceae</taxon>
        <taxon>Suessiales</taxon>
        <taxon>Symbiodiniaceae</taxon>
        <taxon>Durusdinium</taxon>
    </lineage>
</organism>
<evidence type="ECO:0000313" key="2">
    <source>
        <dbReference type="Proteomes" id="UP001642484"/>
    </source>
</evidence>
<dbReference type="EMBL" id="CAXAMN010018668">
    <property type="protein sequence ID" value="CAK9052793.1"/>
    <property type="molecule type" value="Genomic_DNA"/>
</dbReference>
<reference evidence="1 2" key="1">
    <citation type="submission" date="2024-02" db="EMBL/GenBank/DDBJ databases">
        <authorList>
            <person name="Chen Y."/>
            <person name="Shah S."/>
            <person name="Dougan E. K."/>
            <person name="Thang M."/>
            <person name="Chan C."/>
        </authorList>
    </citation>
    <scope>NUCLEOTIDE SEQUENCE [LARGE SCALE GENOMIC DNA]</scope>
</reference>
<comment type="caution">
    <text evidence="1">The sequence shown here is derived from an EMBL/GenBank/DDBJ whole genome shotgun (WGS) entry which is preliminary data.</text>
</comment>
<name>A0ABP0MNK8_9DINO</name>
<dbReference type="Proteomes" id="UP001642484">
    <property type="component" value="Unassembled WGS sequence"/>
</dbReference>
<gene>
    <name evidence="1" type="ORF">CCMP2556_LOCUS26599</name>
</gene>